<feature type="region of interest" description="Disordered" evidence="1">
    <location>
        <begin position="39"/>
        <end position="77"/>
    </location>
</feature>
<sequence length="77" mass="8999">MVGENRFREFYILDSRHSLSSRRRGRNNDRKCGIRFAQRGRLKHTPPNAHPFSDDPTPKNNHKLQGETSCPTNSFLF</sequence>
<keyword evidence="2" id="KW-0418">Kinase</keyword>
<dbReference type="AlphaFoldDB" id="X5FBD3"/>
<keyword evidence="2" id="KW-0808">Transferase</keyword>
<organism evidence="2 3">
    <name type="scientific">Neisseria meningitidis</name>
    <dbReference type="NCBI Taxonomy" id="487"/>
    <lineage>
        <taxon>Bacteria</taxon>
        <taxon>Pseudomonadati</taxon>
        <taxon>Pseudomonadota</taxon>
        <taxon>Betaproteobacteria</taxon>
        <taxon>Neisseriales</taxon>
        <taxon>Neisseriaceae</taxon>
        <taxon>Neisseria</taxon>
    </lineage>
</organism>
<accession>X5FBD3</accession>
<proteinExistence type="predicted"/>
<evidence type="ECO:0000256" key="1">
    <source>
        <dbReference type="SAM" id="MobiDB-lite"/>
    </source>
</evidence>
<feature type="compositionally biased region" description="Polar residues" evidence="1">
    <location>
        <begin position="66"/>
        <end position="77"/>
    </location>
</feature>
<evidence type="ECO:0000313" key="2">
    <source>
        <dbReference type="EMBL" id="AHW76578.1"/>
    </source>
</evidence>
<reference evidence="3" key="2">
    <citation type="submission" date="2014-02" db="EMBL/GenBank/DDBJ databases">
        <title>Complete Genome Sequence of Neisseria meningitides, serogroup A strain 510612.</title>
        <authorList>
            <person name="Zhang X."/>
            <person name="Zhang Y."/>
            <person name="Yang J."/>
            <person name="Zhu Y."/>
            <person name="Jin Q."/>
        </authorList>
    </citation>
    <scope>NUCLEOTIDE SEQUENCE</scope>
    <source>
        <strain evidence="3">NMA510612</strain>
    </source>
</reference>
<dbReference type="Proteomes" id="UP000023582">
    <property type="component" value="Chromosome"/>
</dbReference>
<dbReference type="GO" id="GO:0016301">
    <property type="term" value="F:kinase activity"/>
    <property type="evidence" value="ECO:0007669"/>
    <property type="project" value="UniProtKB-KW"/>
</dbReference>
<dbReference type="EMBL" id="CP007524">
    <property type="protein sequence ID" value="AHW76578.1"/>
    <property type="molecule type" value="Genomic_DNA"/>
</dbReference>
<protein>
    <submittedName>
        <fullName evidence="2">Acetate kinase</fullName>
    </submittedName>
</protein>
<dbReference type="PATRIC" id="fig|487.517.peg.2283"/>
<evidence type="ECO:0000313" key="3">
    <source>
        <dbReference type="Proteomes" id="UP000023582"/>
    </source>
</evidence>
<dbReference type="KEGG" id="nmx:NMA510612_2312"/>
<name>X5FBD3_NEIME</name>
<reference evidence="2 3" key="1">
    <citation type="journal article" date="2014" name="Genome Announc.">
        <title>Complete Genome Sequence of Neisseria meningitidis Serogroup A Strain NMA510612, Isolated from a Patient with Bacterial Meningitis in China.</title>
        <authorList>
            <person name="Zhang Y."/>
            <person name="Yang J."/>
            <person name="Xu L."/>
            <person name="Zhu Y."/>
            <person name="Liu B."/>
            <person name="Shao Z."/>
            <person name="Zhang X."/>
            <person name="Jin Q."/>
        </authorList>
    </citation>
    <scope>NUCLEOTIDE SEQUENCE [LARGE SCALE GENOMIC DNA]</scope>
    <source>
        <strain evidence="3">NMA510612</strain>
    </source>
</reference>
<gene>
    <name evidence="2" type="ORF">NMA510612_2312</name>
</gene>